<dbReference type="AlphaFoldDB" id="B0TN51"/>
<protein>
    <submittedName>
        <fullName evidence="1">Amidohydrolase</fullName>
    </submittedName>
</protein>
<evidence type="ECO:0000313" key="1">
    <source>
        <dbReference type="EMBL" id="ABZ74763.1"/>
    </source>
</evidence>
<sequence length="55" mass="6292">MQREVASCYILVVNGTKGEKGSVALHLPHYDFNDELLMVSVKFWVELVRDQLPSE</sequence>
<accession>B0TN51</accession>
<dbReference type="KEGG" id="shl:Shal_0187"/>
<keyword evidence="2" id="KW-1185">Reference proteome</keyword>
<dbReference type="eggNOG" id="COG1473">
    <property type="taxonomic scope" value="Bacteria"/>
</dbReference>
<dbReference type="Gene3D" id="3.40.630.10">
    <property type="entry name" value="Zn peptidases"/>
    <property type="match status" value="1"/>
</dbReference>
<dbReference type="EMBL" id="CP000931">
    <property type="protein sequence ID" value="ABZ74763.1"/>
    <property type="molecule type" value="Genomic_DNA"/>
</dbReference>
<reference evidence="1" key="1">
    <citation type="submission" date="2008-01" db="EMBL/GenBank/DDBJ databases">
        <title>Complete sequence of Shewanella halifaxensis HAW-EB4.</title>
        <authorList>
            <consortium name="US DOE Joint Genome Institute"/>
            <person name="Copeland A."/>
            <person name="Lucas S."/>
            <person name="Lapidus A."/>
            <person name="Glavina del Rio T."/>
            <person name="Dalin E."/>
            <person name="Tice H."/>
            <person name="Bruce D."/>
            <person name="Goodwin L."/>
            <person name="Pitluck S."/>
            <person name="Sims D."/>
            <person name="Brettin T."/>
            <person name="Detter J.C."/>
            <person name="Han C."/>
            <person name="Kuske C.R."/>
            <person name="Schmutz J."/>
            <person name="Larimer F."/>
            <person name="Land M."/>
            <person name="Hauser L."/>
            <person name="Kyrpides N."/>
            <person name="Kim E."/>
            <person name="Zhao J.-S."/>
            <person name="Richardson P."/>
        </authorList>
    </citation>
    <scope>NUCLEOTIDE SEQUENCE [LARGE SCALE GENOMIC DNA]</scope>
    <source>
        <strain evidence="1">HAW-EB4</strain>
    </source>
</reference>
<gene>
    <name evidence="1" type="ordered locus">Shal_0187</name>
</gene>
<name>B0TN51_SHEHH</name>
<dbReference type="GO" id="GO:0016787">
    <property type="term" value="F:hydrolase activity"/>
    <property type="evidence" value="ECO:0007669"/>
    <property type="project" value="UniProtKB-KW"/>
</dbReference>
<dbReference type="HOGENOM" id="CLU_3029915_0_0_6"/>
<dbReference type="RefSeq" id="WP_012275320.1">
    <property type="nucleotide sequence ID" value="NC_010334.1"/>
</dbReference>
<proteinExistence type="predicted"/>
<dbReference type="STRING" id="458817.Shal_0187"/>
<dbReference type="OrthoDB" id="9777385at2"/>
<organism evidence="1 2">
    <name type="scientific">Shewanella halifaxensis (strain HAW-EB4)</name>
    <dbReference type="NCBI Taxonomy" id="458817"/>
    <lineage>
        <taxon>Bacteria</taxon>
        <taxon>Pseudomonadati</taxon>
        <taxon>Pseudomonadota</taxon>
        <taxon>Gammaproteobacteria</taxon>
        <taxon>Alteromonadales</taxon>
        <taxon>Shewanellaceae</taxon>
        <taxon>Shewanella</taxon>
    </lineage>
</organism>
<dbReference type="Proteomes" id="UP000001317">
    <property type="component" value="Chromosome"/>
</dbReference>
<evidence type="ECO:0000313" key="2">
    <source>
        <dbReference type="Proteomes" id="UP000001317"/>
    </source>
</evidence>